<accession>A0A3P3QVD9</accession>
<dbReference type="RefSeq" id="WP_128674486.1">
    <property type="nucleotide sequence ID" value="NZ_CAUQHB010000016.1"/>
</dbReference>
<comment type="caution">
    <text evidence="1">The sequence shown here is derived from an EMBL/GenBank/DDBJ whole genome shotgun (WGS) entry which is preliminary data.</text>
</comment>
<evidence type="ECO:0000313" key="2">
    <source>
        <dbReference type="Proteomes" id="UP000272490"/>
    </source>
</evidence>
<sequence length="221" mass="25136">MSRIEQVITEIEEFVERCKTVALSNSIIKVNKEEFIALLNELRQEIPEEVTQSQKVISNKDSILTDAKNRAEKLILDANIQRNSIRDEAKRKADAIVLSARKESDAIMNEANKLKSQLVNENQIMQTAYAESDKILEYARMEANNIVYDARNEANSVRQAAISYTDELLQSLQGIISGTMVESQNRFNQYLSSLQFYTGEIDKNRQELATSIVPADQNTQE</sequence>
<evidence type="ECO:0008006" key="3">
    <source>
        <dbReference type="Google" id="ProtNLM"/>
    </source>
</evidence>
<dbReference type="EMBL" id="RRCO01000004">
    <property type="protein sequence ID" value="RRJ25174.1"/>
    <property type="molecule type" value="Genomic_DNA"/>
</dbReference>
<protein>
    <recommendedName>
        <fullName evidence="3">ATPase</fullName>
    </recommendedName>
</protein>
<organism evidence="1 2">
    <name type="scientific">Lachnoanaerobaculum gingivalis</name>
    <dbReference type="NCBI Taxonomy" id="2490855"/>
    <lineage>
        <taxon>Bacteria</taxon>
        <taxon>Bacillati</taxon>
        <taxon>Bacillota</taxon>
        <taxon>Clostridia</taxon>
        <taxon>Lachnospirales</taxon>
        <taxon>Lachnospiraceae</taxon>
        <taxon>Lachnoanaerobaculum</taxon>
    </lineage>
</organism>
<dbReference type="OrthoDB" id="1770989at2"/>
<name>A0A3P3QVD9_9FIRM</name>
<dbReference type="AlphaFoldDB" id="A0A3P3QVD9"/>
<gene>
    <name evidence="1" type="ORF">EHV10_09755</name>
</gene>
<dbReference type="Proteomes" id="UP000272490">
    <property type="component" value="Unassembled WGS sequence"/>
</dbReference>
<keyword evidence="2" id="KW-1185">Reference proteome</keyword>
<proteinExistence type="predicted"/>
<evidence type="ECO:0000313" key="1">
    <source>
        <dbReference type="EMBL" id="RRJ25174.1"/>
    </source>
</evidence>
<reference evidence="1 2" key="1">
    <citation type="submission" date="2018-11" db="EMBL/GenBank/DDBJ databases">
        <title>Genome sequencing of Lachnoanaerobaculum sp. KCOM 2030 (= ChDC B114).</title>
        <authorList>
            <person name="Kook J.-K."/>
            <person name="Park S.-N."/>
            <person name="Lim Y.K."/>
        </authorList>
    </citation>
    <scope>NUCLEOTIDE SEQUENCE [LARGE SCALE GENOMIC DNA]</scope>
    <source>
        <strain evidence="1 2">KCOM 2030</strain>
    </source>
</reference>